<dbReference type="GO" id="GO:0016853">
    <property type="term" value="F:isomerase activity"/>
    <property type="evidence" value="ECO:0007669"/>
    <property type="project" value="UniProtKB-KW"/>
</dbReference>
<sequence>MAVLEVLLAALAVTGAATNLYVSSYAGSVTTLSLTKGNSGYDLTNTSSSQGCGSSPSWLELDKATGILYCIDEGLSTPNGSINTLKTSTNGVLTPVEHHDTITGPVSGIFYNSGKESAIALAHYSGSAISAWHTTAEGKVSYIENITFSMNRPGPVAARQEAPHEHEAILDPTGRYLLFPDLGADLVRVYSFDASTSSLVEREPLKADPGSGPRHAVFWSPDKSYARNSTLYFFLIHELSNTITSYRVRYEEAGGLAFEKVQTINTFGGKTVPTGAAAAEIIKTPDNGFIISSNRNDTSFLIDNPDPKNSTKIASDSLSVWQPAANGTLSFIQLAPAGGSYPRQFSINKVGDLVSVGLQMGSAVVVWNRDLKTGKLGDLAARIGVPGQITCVVWDE</sequence>
<keyword evidence="4" id="KW-1185">Reference proteome</keyword>
<feature type="signal peptide" evidence="2">
    <location>
        <begin position="1"/>
        <end position="16"/>
    </location>
</feature>
<proteinExistence type="inferred from homology"/>
<name>A0A8E2JR30_9PEZI</name>
<dbReference type="PANTHER" id="PTHR30344:SF1">
    <property type="entry name" value="6-PHOSPHOGLUCONOLACTONASE"/>
    <property type="match status" value="1"/>
</dbReference>
<keyword evidence="3" id="KW-0413">Isomerase</keyword>
<dbReference type="SUPFAM" id="SSF50974">
    <property type="entry name" value="Nitrous oxide reductase, N-terminal domain"/>
    <property type="match status" value="1"/>
</dbReference>
<evidence type="ECO:0000313" key="3">
    <source>
        <dbReference type="EMBL" id="OCL06363.1"/>
    </source>
</evidence>
<dbReference type="InterPro" id="IPR019405">
    <property type="entry name" value="Lactonase_7-beta_prop"/>
</dbReference>
<accession>A0A8E2JR30</accession>
<feature type="chain" id="PRO_5034303009" evidence="2">
    <location>
        <begin position="17"/>
        <end position="396"/>
    </location>
</feature>
<dbReference type="AlphaFoldDB" id="A0A8E2JR30"/>
<dbReference type="OrthoDB" id="9972196at2759"/>
<dbReference type="InterPro" id="IPR015943">
    <property type="entry name" value="WD40/YVTN_repeat-like_dom_sf"/>
</dbReference>
<dbReference type="InterPro" id="IPR050282">
    <property type="entry name" value="Cycloisomerase_2"/>
</dbReference>
<reference evidence="3 4" key="1">
    <citation type="journal article" date="2016" name="Nat. Commun.">
        <title>Ectomycorrhizal ecology is imprinted in the genome of the dominant symbiotic fungus Cenococcum geophilum.</title>
        <authorList>
            <consortium name="DOE Joint Genome Institute"/>
            <person name="Peter M."/>
            <person name="Kohler A."/>
            <person name="Ohm R.A."/>
            <person name="Kuo A."/>
            <person name="Krutzmann J."/>
            <person name="Morin E."/>
            <person name="Arend M."/>
            <person name="Barry K.W."/>
            <person name="Binder M."/>
            <person name="Choi C."/>
            <person name="Clum A."/>
            <person name="Copeland A."/>
            <person name="Grisel N."/>
            <person name="Haridas S."/>
            <person name="Kipfer T."/>
            <person name="LaButti K."/>
            <person name="Lindquist E."/>
            <person name="Lipzen A."/>
            <person name="Maire R."/>
            <person name="Meier B."/>
            <person name="Mihaltcheva S."/>
            <person name="Molinier V."/>
            <person name="Murat C."/>
            <person name="Poggeler S."/>
            <person name="Quandt C.A."/>
            <person name="Sperisen C."/>
            <person name="Tritt A."/>
            <person name="Tisserant E."/>
            <person name="Crous P.W."/>
            <person name="Henrissat B."/>
            <person name="Nehls U."/>
            <person name="Egli S."/>
            <person name="Spatafora J.W."/>
            <person name="Grigoriev I.V."/>
            <person name="Martin F.M."/>
        </authorList>
    </citation>
    <scope>NUCLEOTIDE SEQUENCE [LARGE SCALE GENOMIC DNA]</scope>
    <source>
        <strain evidence="3 4">CBS 207.34</strain>
    </source>
</reference>
<dbReference type="Proteomes" id="UP000250140">
    <property type="component" value="Unassembled WGS sequence"/>
</dbReference>
<dbReference type="Gene3D" id="2.130.10.10">
    <property type="entry name" value="YVTN repeat-like/Quinoprotein amine dehydrogenase"/>
    <property type="match status" value="1"/>
</dbReference>
<evidence type="ECO:0000256" key="1">
    <source>
        <dbReference type="ARBA" id="ARBA00005564"/>
    </source>
</evidence>
<protein>
    <submittedName>
        <fullName evidence="3">Putative isomerase YbhE</fullName>
    </submittedName>
</protein>
<dbReference type="PANTHER" id="PTHR30344">
    <property type="entry name" value="6-PHOSPHOGLUCONOLACTONASE-RELATED"/>
    <property type="match status" value="1"/>
</dbReference>
<gene>
    <name evidence="3" type="ORF">AOQ84DRAFT_297150</name>
</gene>
<dbReference type="EMBL" id="KV750084">
    <property type="protein sequence ID" value="OCL06363.1"/>
    <property type="molecule type" value="Genomic_DNA"/>
</dbReference>
<evidence type="ECO:0000313" key="4">
    <source>
        <dbReference type="Proteomes" id="UP000250140"/>
    </source>
</evidence>
<keyword evidence="2" id="KW-0732">Signal</keyword>
<comment type="similarity">
    <text evidence="1">Belongs to the cycloisomerase 2 family.</text>
</comment>
<organism evidence="3 4">
    <name type="scientific">Glonium stellatum</name>
    <dbReference type="NCBI Taxonomy" id="574774"/>
    <lineage>
        <taxon>Eukaryota</taxon>
        <taxon>Fungi</taxon>
        <taxon>Dikarya</taxon>
        <taxon>Ascomycota</taxon>
        <taxon>Pezizomycotina</taxon>
        <taxon>Dothideomycetes</taxon>
        <taxon>Pleosporomycetidae</taxon>
        <taxon>Gloniales</taxon>
        <taxon>Gloniaceae</taxon>
        <taxon>Glonium</taxon>
    </lineage>
</organism>
<dbReference type="GO" id="GO:0017057">
    <property type="term" value="F:6-phosphogluconolactonase activity"/>
    <property type="evidence" value="ECO:0007669"/>
    <property type="project" value="TreeGrafter"/>
</dbReference>
<dbReference type="Pfam" id="PF10282">
    <property type="entry name" value="Lactonase"/>
    <property type="match status" value="1"/>
</dbReference>
<dbReference type="InterPro" id="IPR011045">
    <property type="entry name" value="N2O_reductase_N"/>
</dbReference>
<evidence type="ECO:0000256" key="2">
    <source>
        <dbReference type="SAM" id="SignalP"/>
    </source>
</evidence>